<evidence type="ECO:0000256" key="11">
    <source>
        <dbReference type="ARBA" id="ARBA00031149"/>
    </source>
</evidence>
<feature type="transmembrane region" description="Helical" evidence="13">
    <location>
        <begin position="300"/>
        <end position="318"/>
    </location>
</feature>
<keyword evidence="9 13" id="KW-0472">Membrane</keyword>
<dbReference type="CDD" id="cd06550">
    <property type="entry name" value="TM_ABC_iron-siderophores_like"/>
    <property type="match status" value="1"/>
</dbReference>
<feature type="transmembrane region" description="Helical" evidence="13">
    <location>
        <begin position="58"/>
        <end position="75"/>
    </location>
</feature>
<accession>A0ABW0U0Y6</accession>
<evidence type="ECO:0000256" key="4">
    <source>
        <dbReference type="ARBA" id="ARBA00022448"/>
    </source>
</evidence>
<comment type="caution">
    <text evidence="14">The sequence shown here is derived from an EMBL/GenBank/DDBJ whole genome shotgun (WGS) entry which is preliminary data.</text>
</comment>
<keyword evidence="7 13" id="KW-1133">Transmembrane helix</keyword>
<sequence>MNRKTFSFIVVALLLAFVFVQSTLTGSISVTPFELIHGLLTGANDDVAIIKDLRLPRILIAVFAGAALSVAGVLLQAVMRNPLADPGIIGVSAGASFMSVLVIAMFPTLFFFVPLFAFIGGALAFFIVYSLSWKSGLDPLRMILIGIAVNALFTGLGQAIGFSGNGITQAMSQVTTSTLTMKKWSEVEVLALYGAIGLVLAFFVFRWCNYLSLEDRTAKSLGVNVNLARFVISIIAVLLASIATTVAGMFAFVGLLVPHIGRTLVGNDHKVLIPFSALAGALLILLADTLGRTLIAPNEIPASIIMAVIGGPFLIFLLRKSDRIYGH</sequence>
<dbReference type="Pfam" id="PF01032">
    <property type="entry name" value="FecCD"/>
    <property type="match status" value="1"/>
</dbReference>
<keyword evidence="6 13" id="KW-0812">Transmembrane</keyword>
<dbReference type="InterPro" id="IPR037294">
    <property type="entry name" value="ABC_BtuC-like"/>
</dbReference>
<evidence type="ECO:0000256" key="12">
    <source>
        <dbReference type="ARBA" id="ARBA00031465"/>
    </source>
</evidence>
<proteinExistence type="inferred from homology"/>
<dbReference type="SUPFAM" id="SSF81345">
    <property type="entry name" value="ABC transporter involved in vitamin B12 uptake, BtuC"/>
    <property type="match status" value="1"/>
</dbReference>
<keyword evidence="8" id="KW-0408">Iron</keyword>
<dbReference type="Proteomes" id="UP001596071">
    <property type="component" value="Unassembled WGS sequence"/>
</dbReference>
<keyword evidence="15" id="KW-1185">Reference proteome</keyword>
<evidence type="ECO:0000256" key="8">
    <source>
        <dbReference type="ARBA" id="ARBA00023004"/>
    </source>
</evidence>
<evidence type="ECO:0000256" key="7">
    <source>
        <dbReference type="ARBA" id="ARBA00022989"/>
    </source>
</evidence>
<evidence type="ECO:0000256" key="5">
    <source>
        <dbReference type="ARBA" id="ARBA00022475"/>
    </source>
</evidence>
<evidence type="ECO:0000256" key="10">
    <source>
        <dbReference type="ARBA" id="ARBA00025320"/>
    </source>
</evidence>
<evidence type="ECO:0000313" key="14">
    <source>
        <dbReference type="EMBL" id="MFC5604291.1"/>
    </source>
</evidence>
<keyword evidence="4" id="KW-0813">Transport</keyword>
<dbReference type="PANTHER" id="PTHR30472">
    <property type="entry name" value="FERRIC ENTEROBACTIN TRANSPORT SYSTEM PERMEASE PROTEIN"/>
    <property type="match status" value="1"/>
</dbReference>
<evidence type="ECO:0000256" key="1">
    <source>
        <dbReference type="ARBA" id="ARBA00004651"/>
    </source>
</evidence>
<reference evidence="15" key="1">
    <citation type="journal article" date="2019" name="Int. J. Syst. Evol. Microbiol.">
        <title>The Global Catalogue of Microorganisms (GCM) 10K type strain sequencing project: providing services to taxonomists for standard genome sequencing and annotation.</title>
        <authorList>
            <consortium name="The Broad Institute Genomics Platform"/>
            <consortium name="The Broad Institute Genome Sequencing Center for Infectious Disease"/>
            <person name="Wu L."/>
            <person name="Ma J."/>
        </authorList>
    </citation>
    <scope>NUCLEOTIDE SEQUENCE [LARGE SCALE GENOMIC DNA]</scope>
    <source>
        <strain evidence="15">KACC 11299</strain>
    </source>
</reference>
<dbReference type="PANTHER" id="PTHR30472:SF21">
    <property type="entry name" value="HEME-IRON TRANSPORT SYSTEM PERMEASE PROTEIN ISDF-RELATED"/>
    <property type="match status" value="1"/>
</dbReference>
<feature type="transmembrane region" description="Helical" evidence="13">
    <location>
        <begin position="230"/>
        <end position="257"/>
    </location>
</feature>
<evidence type="ECO:0000256" key="3">
    <source>
        <dbReference type="ARBA" id="ARBA00018524"/>
    </source>
</evidence>
<comment type="similarity">
    <text evidence="2">Belongs to the binding-protein-dependent transport system permease family. FecCD subfamily.</text>
</comment>
<evidence type="ECO:0000256" key="2">
    <source>
        <dbReference type="ARBA" id="ARBA00007935"/>
    </source>
</evidence>
<evidence type="ECO:0000313" key="15">
    <source>
        <dbReference type="Proteomes" id="UP001596071"/>
    </source>
</evidence>
<comment type="function">
    <text evidence="10">Part of the binding-protein-dependent transport system for heme-iron. Responsible for the translocation of the substrate across the membrane.</text>
</comment>
<feature type="transmembrane region" description="Helical" evidence="13">
    <location>
        <begin position="87"/>
        <end position="106"/>
    </location>
</feature>
<evidence type="ECO:0000256" key="6">
    <source>
        <dbReference type="ARBA" id="ARBA00022692"/>
    </source>
</evidence>
<evidence type="ECO:0000256" key="13">
    <source>
        <dbReference type="SAM" id="Phobius"/>
    </source>
</evidence>
<keyword evidence="5" id="KW-1003">Cell membrane</keyword>
<gene>
    <name evidence="14" type="ORF">ACFPTP_13760</name>
</gene>
<dbReference type="Gene3D" id="1.10.3470.10">
    <property type="entry name" value="ABC transporter involved in vitamin B12 uptake, BtuC"/>
    <property type="match status" value="1"/>
</dbReference>
<organism evidence="14 15">
    <name type="scientific">Sporosarcina koreensis</name>
    <dbReference type="NCBI Taxonomy" id="334735"/>
    <lineage>
        <taxon>Bacteria</taxon>
        <taxon>Bacillati</taxon>
        <taxon>Bacillota</taxon>
        <taxon>Bacilli</taxon>
        <taxon>Bacillales</taxon>
        <taxon>Caryophanaceae</taxon>
        <taxon>Sporosarcina</taxon>
    </lineage>
</organism>
<feature type="transmembrane region" description="Helical" evidence="13">
    <location>
        <begin position="190"/>
        <end position="209"/>
    </location>
</feature>
<dbReference type="RefSeq" id="WP_381446076.1">
    <property type="nucleotide sequence ID" value="NZ_JBHSNP010000027.1"/>
</dbReference>
<comment type="subcellular location">
    <subcellularLocation>
        <location evidence="1">Cell membrane</location>
        <topology evidence="1">Multi-pass membrane protein</topology>
    </subcellularLocation>
</comment>
<feature type="transmembrane region" description="Helical" evidence="13">
    <location>
        <begin position="269"/>
        <end position="288"/>
    </location>
</feature>
<dbReference type="InterPro" id="IPR000522">
    <property type="entry name" value="ABC_transptr_permease_BtuC"/>
</dbReference>
<feature type="transmembrane region" description="Helical" evidence="13">
    <location>
        <begin position="112"/>
        <end position="131"/>
    </location>
</feature>
<evidence type="ECO:0000256" key="9">
    <source>
        <dbReference type="ARBA" id="ARBA00023136"/>
    </source>
</evidence>
<feature type="transmembrane region" description="Helical" evidence="13">
    <location>
        <begin position="143"/>
        <end position="162"/>
    </location>
</feature>
<name>A0ABW0U0Y6_9BACL</name>
<dbReference type="EMBL" id="JBHSNP010000027">
    <property type="protein sequence ID" value="MFC5604291.1"/>
    <property type="molecule type" value="Genomic_DNA"/>
</dbReference>
<protein>
    <recommendedName>
        <fullName evidence="3">Probable heme-iron transport system permease protein IsdF</fullName>
    </recommendedName>
    <alternativeName>
        <fullName evidence="12">Iron-regulated surface determinant protein F</fullName>
    </alternativeName>
    <alternativeName>
        <fullName evidence="11">Staphylococcal iron-regulated protein G</fullName>
    </alternativeName>
</protein>